<evidence type="ECO:0000256" key="5">
    <source>
        <dbReference type="ARBA" id="ARBA00022989"/>
    </source>
</evidence>
<feature type="transmembrane region" description="Helical" evidence="8">
    <location>
        <begin position="101"/>
        <end position="118"/>
    </location>
</feature>
<keyword evidence="2" id="KW-1003">Cell membrane</keyword>
<dbReference type="PANTHER" id="PTHR22926">
    <property type="entry name" value="PHOSPHO-N-ACETYLMURAMOYL-PENTAPEPTIDE-TRANSFERASE"/>
    <property type="match status" value="1"/>
</dbReference>
<organism evidence="9 11">
    <name type="scientific">Treponema rectale</name>
    <dbReference type="NCBI Taxonomy" id="744512"/>
    <lineage>
        <taxon>Bacteria</taxon>
        <taxon>Pseudomonadati</taxon>
        <taxon>Spirochaetota</taxon>
        <taxon>Spirochaetia</taxon>
        <taxon>Spirochaetales</taxon>
        <taxon>Treponemataceae</taxon>
        <taxon>Treponema</taxon>
    </lineage>
</organism>
<accession>A0A840S6S3</accession>
<comment type="cofactor">
    <cofactor evidence="7">
        <name>Mg(2+)</name>
        <dbReference type="ChEBI" id="CHEBI:18420"/>
    </cofactor>
</comment>
<protein>
    <submittedName>
        <fullName evidence="9">UDP-GlcNAc:undecaprenyl-phosphate GlcNAc-1-phosphate transferase</fullName>
        <ecNumber evidence="9">2.7.8.33</ecNumber>
    </submittedName>
    <submittedName>
        <fullName evidence="10">Undecaprenyl/decaprenyl-phosphate alpha-N-acetylglucosaminyl 1-phosphate transferase</fullName>
    </submittedName>
</protein>
<dbReference type="AlphaFoldDB" id="A0A840S6S3"/>
<keyword evidence="4 8" id="KW-0812">Transmembrane</keyword>
<dbReference type="CDD" id="cd06853">
    <property type="entry name" value="GT_WecA_like"/>
    <property type="match status" value="1"/>
</dbReference>
<reference evidence="9 11" key="2">
    <citation type="submission" date="2020-08" db="EMBL/GenBank/DDBJ databases">
        <title>Genomic Encyclopedia of Type Strains, Phase IV (KMG-IV): sequencing the most valuable type-strain genomes for metagenomic binning, comparative biology and taxonomic classification.</title>
        <authorList>
            <person name="Goeker M."/>
        </authorList>
    </citation>
    <scope>NUCLEOTIDE SEQUENCE [LARGE SCALE GENOMIC DNA]</scope>
    <source>
        <strain evidence="9 11">DSM 103679</strain>
    </source>
</reference>
<dbReference type="GO" id="GO:0046872">
    <property type="term" value="F:metal ion binding"/>
    <property type="evidence" value="ECO:0007669"/>
    <property type="project" value="UniProtKB-KW"/>
</dbReference>
<reference evidence="10 12" key="1">
    <citation type="submission" date="2018-08" db="EMBL/GenBank/DDBJ databases">
        <title>The first complete genome of Treponema rectale (CHPAT), a commensal spirochete of the bovine rectum.</title>
        <authorList>
            <person name="Staton G.J."/>
            <person name="Clegg S.R."/>
            <person name="Carter S.D."/>
            <person name="Radford A.D."/>
            <person name="Darby A."/>
            <person name="Hall N."/>
            <person name="Birtles R.J."/>
            <person name="Evans N.J."/>
        </authorList>
    </citation>
    <scope>NUCLEOTIDE SEQUENCE [LARGE SCALE GENOMIC DNA]</scope>
    <source>
        <strain evidence="10 12">CHPA</strain>
    </source>
</reference>
<feature type="transmembrane region" description="Helical" evidence="8">
    <location>
        <begin position="284"/>
        <end position="304"/>
    </location>
</feature>
<evidence type="ECO:0000313" key="9">
    <source>
        <dbReference type="EMBL" id="MBB5218259.1"/>
    </source>
</evidence>
<sequence length="349" mass="39245">MLFCIAGAFLFNVFLTPLIIHFCTRFGFYDSMNPRKMHNGKVSRLGGIGIMVSSTAAFCVYVIFFSSRDYSSLMPVFISGLIVFFAGAVDDFFNLPAKIKFLFQIIAAAVVAAGPLYFKEFFIFDVSEITGRLMTFVWIISLVNSYNLIDGLDLLCSGLSFLTQLTLGILLIFCSEECAVLCFIFAAATFAFMLFNRPPARIFLGDSGSQFLGYSIAVIPLIYDFASFEDVKAAVMAVLVSIPVIDVFAAIWRRTREHRSIFSADRAHIHHKLINIGFSKTTSVLILLMIQFVISVSVLSLLLMKTFTQRFTVLAMEMMFICLVFIILHFVNRTVNRRLHGHLSEEPQE</sequence>
<keyword evidence="6 8" id="KW-0472">Membrane</keyword>
<name>A0A840S6S3_9SPIR</name>
<evidence type="ECO:0000256" key="1">
    <source>
        <dbReference type="ARBA" id="ARBA00004651"/>
    </source>
</evidence>
<comment type="subcellular location">
    <subcellularLocation>
        <location evidence="1">Cell membrane</location>
        <topology evidence="1">Multi-pass membrane protein</topology>
    </subcellularLocation>
</comment>
<dbReference type="Proteomes" id="UP000578697">
    <property type="component" value="Unassembled WGS sequence"/>
</dbReference>
<evidence type="ECO:0000256" key="8">
    <source>
        <dbReference type="SAM" id="Phobius"/>
    </source>
</evidence>
<feature type="transmembrane region" description="Helical" evidence="8">
    <location>
        <begin position="202"/>
        <end position="222"/>
    </location>
</feature>
<dbReference type="EMBL" id="JACHFR010000001">
    <property type="protein sequence ID" value="MBB5218259.1"/>
    <property type="molecule type" value="Genomic_DNA"/>
</dbReference>
<dbReference type="GO" id="GO:0005886">
    <property type="term" value="C:plasma membrane"/>
    <property type="evidence" value="ECO:0007669"/>
    <property type="project" value="UniProtKB-SubCell"/>
</dbReference>
<dbReference type="PANTHER" id="PTHR22926:SF3">
    <property type="entry name" value="UNDECAPRENYL-PHOSPHATE ALPHA-N-ACETYLGLUCOSAMINYL 1-PHOSPHATE TRANSFERASE"/>
    <property type="match status" value="1"/>
</dbReference>
<feature type="transmembrane region" description="Helical" evidence="8">
    <location>
        <begin position="45"/>
        <end position="64"/>
    </location>
</feature>
<dbReference type="KEGG" id="trc:DYE49_06055"/>
<evidence type="ECO:0000313" key="12">
    <source>
        <dbReference type="Proteomes" id="UP000593591"/>
    </source>
</evidence>
<feature type="transmembrane region" description="Helical" evidence="8">
    <location>
        <begin position="310"/>
        <end position="331"/>
    </location>
</feature>
<feature type="binding site" evidence="7">
    <location>
        <position position="206"/>
    </location>
    <ligand>
        <name>Mg(2+)</name>
        <dbReference type="ChEBI" id="CHEBI:18420"/>
    </ligand>
</feature>
<dbReference type="GO" id="GO:0009103">
    <property type="term" value="P:lipopolysaccharide biosynthetic process"/>
    <property type="evidence" value="ECO:0007669"/>
    <property type="project" value="TreeGrafter"/>
</dbReference>
<evidence type="ECO:0000256" key="6">
    <source>
        <dbReference type="ARBA" id="ARBA00023136"/>
    </source>
</evidence>
<gene>
    <name evidence="10" type="ORF">DYE49_06055</name>
    <name evidence="9" type="ORF">HNP77_000603</name>
</gene>
<evidence type="ECO:0000256" key="3">
    <source>
        <dbReference type="ARBA" id="ARBA00022679"/>
    </source>
</evidence>
<proteinExistence type="predicted"/>
<dbReference type="Proteomes" id="UP000593591">
    <property type="component" value="Chromosome"/>
</dbReference>
<feature type="transmembrane region" description="Helical" evidence="8">
    <location>
        <begin position="234"/>
        <end position="252"/>
    </location>
</feature>
<evidence type="ECO:0000256" key="7">
    <source>
        <dbReference type="PIRSR" id="PIRSR600715-1"/>
    </source>
</evidence>
<dbReference type="InterPro" id="IPR000715">
    <property type="entry name" value="Glycosyl_transferase_4"/>
</dbReference>
<dbReference type="EMBL" id="CP031517">
    <property type="protein sequence ID" value="QOS40038.1"/>
    <property type="molecule type" value="Genomic_DNA"/>
</dbReference>
<dbReference type="EC" id="2.7.8.33" evidence="9"/>
<feature type="transmembrane region" description="Helical" evidence="8">
    <location>
        <begin position="70"/>
        <end position="89"/>
    </location>
</feature>
<feature type="binding site" evidence="7">
    <location>
        <position position="147"/>
    </location>
    <ligand>
        <name>Mg(2+)</name>
        <dbReference type="ChEBI" id="CHEBI:18420"/>
    </ligand>
</feature>
<dbReference type="GO" id="GO:0044038">
    <property type="term" value="P:cell wall macromolecule biosynthetic process"/>
    <property type="evidence" value="ECO:0007669"/>
    <property type="project" value="TreeGrafter"/>
</dbReference>
<keyword evidence="3 9" id="KW-0808">Transferase</keyword>
<evidence type="ECO:0000313" key="10">
    <source>
        <dbReference type="EMBL" id="QOS40038.1"/>
    </source>
</evidence>
<keyword evidence="11" id="KW-1185">Reference proteome</keyword>
<dbReference type="GO" id="GO:0071555">
    <property type="term" value="P:cell wall organization"/>
    <property type="evidence" value="ECO:0007669"/>
    <property type="project" value="TreeGrafter"/>
</dbReference>
<evidence type="ECO:0000256" key="2">
    <source>
        <dbReference type="ARBA" id="ARBA00022475"/>
    </source>
</evidence>
<dbReference type="Pfam" id="PF00953">
    <property type="entry name" value="Glycos_transf_4"/>
    <property type="match status" value="1"/>
</dbReference>
<keyword evidence="5 8" id="KW-1133">Transmembrane helix</keyword>
<feature type="transmembrane region" description="Helical" evidence="8">
    <location>
        <begin position="130"/>
        <end position="149"/>
    </location>
</feature>
<keyword evidence="7" id="KW-0479">Metal-binding</keyword>
<evidence type="ECO:0000256" key="4">
    <source>
        <dbReference type="ARBA" id="ARBA00022692"/>
    </source>
</evidence>
<evidence type="ECO:0000313" key="11">
    <source>
        <dbReference type="Proteomes" id="UP000578697"/>
    </source>
</evidence>
<dbReference type="GO" id="GO:0036380">
    <property type="term" value="F:UDP-N-acetylglucosamine-undecaprenyl-phosphate N-acetylglucosaminephosphotransferase activity"/>
    <property type="evidence" value="ECO:0007669"/>
    <property type="project" value="UniProtKB-EC"/>
</dbReference>
<dbReference type="RefSeq" id="WP_221266508.1">
    <property type="nucleotide sequence ID" value="NZ_JACHFR010000001.1"/>
</dbReference>
<keyword evidence="7" id="KW-0460">Magnesium</keyword>
<feature type="transmembrane region" description="Helical" evidence="8">
    <location>
        <begin position="6"/>
        <end position="24"/>
    </location>
</feature>